<feature type="domain" description="Peptidase S9 prolyl oligopeptidase catalytic" evidence="5">
    <location>
        <begin position="686"/>
        <end position="902"/>
    </location>
</feature>
<feature type="signal peptide" evidence="4">
    <location>
        <begin position="1"/>
        <end position="31"/>
    </location>
</feature>
<dbReference type="InterPro" id="IPR001375">
    <property type="entry name" value="Peptidase_S9_cat"/>
</dbReference>
<name>A0A7R9FZ26_TIMSH</name>
<evidence type="ECO:0000259" key="6">
    <source>
        <dbReference type="Pfam" id="PF00930"/>
    </source>
</evidence>
<dbReference type="GO" id="GO:0008239">
    <property type="term" value="F:dipeptidyl-peptidase activity"/>
    <property type="evidence" value="ECO:0007669"/>
    <property type="project" value="TreeGrafter"/>
</dbReference>
<dbReference type="Gene3D" id="2.140.10.30">
    <property type="entry name" value="Dipeptidylpeptidase IV, N-terminal domain"/>
    <property type="match status" value="1"/>
</dbReference>
<comment type="similarity">
    <text evidence="1">Belongs to the peptidase S9B family. DPPIV subfamily.</text>
</comment>
<evidence type="ECO:0000259" key="5">
    <source>
        <dbReference type="Pfam" id="PF00326"/>
    </source>
</evidence>
<evidence type="ECO:0000313" key="7">
    <source>
        <dbReference type="EMBL" id="CAD7260450.1"/>
    </source>
</evidence>
<sequence>MGDIDRRSILVELRCIIVLLALAYTAVEAEARTVVDQPRVIGQPFSLEEIIGGVFSQRGFRGTWVSGTEFLYADSVTGDILRYDVTTGTNTTLVLKEVLTAYNAAGYTLSPDGLYLLLSYDTHVYLNVSGTSYLQLARWSPRGSALVFVLDNNIFYRPNASSETEHQITRTGEPGVYYNGVPDWVYEEEVFGSGSAFWISPRGDSLAFAVFNDTEVDEFSYFLYGTPGDLEDQYVTLRTIKYPKARKSNSALYRLLSSLTVSGTTNPHVSLKVVDLTQDLTYDSITVVDLPAPTDIVTDDHILYTVTWPTDSAVVATWTNRVQNVAVITSYNSSSGAATIVHQWGEPEGWLTPGTPLFDDAGTRFVTILSESQGEVDGDFNHVILIDTSSGERRALTSGRYTVTSIYGWNTEAAIIYYLGTGVDAPTNRHVYSVTEGGVNTCLSCPIQTPEGNKCLYSTATFSQDLTHYSITCSGPDPATVTIFKKDLVTNVCTRTWQPMSVQGPGNQFLYKDLVTNVCTRTWQPMSLQGPGPGNQCLYKGLVTNVSTRTWQPMSLQGPGNQCLYKDLVTNVCTRTWQPMICTRTWQPMSVQGPGNQCLYKDLASSSGDDATVQVWESNEVFRESVSGRSYPDWYTTQVPVDGGFDATVRLWLPPGLDTSGDTKYPMLVYVYGGPNSNQINDAYTLSFGTYLATNRSIIYGLIDGRGSGLRGNKLLFSLNRKLGTVEIEDQIAVTRRGDDNNNNLLNLLRSLQQQLPYIDASRTAIWGWSYGGYATAMALAKDTEGVFKCGASVAPVSSWIYYDTIYTERFMGLPTPEDNESGYNQSDVTRLIDNFKNKQFFLLHGNADDNVHYQQAMAIARSLQLADILFNQQSYPDENHSLGGVSLHVYHALDTFWTNCFQ</sequence>
<evidence type="ECO:0000256" key="1">
    <source>
        <dbReference type="ARBA" id="ARBA00010036"/>
    </source>
</evidence>
<dbReference type="Gene3D" id="3.40.50.1820">
    <property type="entry name" value="alpha/beta hydrolase"/>
    <property type="match status" value="1"/>
</dbReference>
<evidence type="ECO:0000256" key="3">
    <source>
        <dbReference type="ARBA" id="ARBA00072929"/>
    </source>
</evidence>
<feature type="domain" description="Dipeptidylpeptidase IV N-terminal" evidence="6">
    <location>
        <begin position="130"/>
        <end position="478"/>
    </location>
</feature>
<dbReference type="GO" id="GO:0006508">
    <property type="term" value="P:proteolysis"/>
    <property type="evidence" value="ECO:0007669"/>
    <property type="project" value="InterPro"/>
</dbReference>
<evidence type="ECO:0000256" key="4">
    <source>
        <dbReference type="SAM" id="SignalP"/>
    </source>
</evidence>
<feature type="chain" id="PRO_5031362843" description="Venom dipeptidyl peptidase 4" evidence="4">
    <location>
        <begin position="32"/>
        <end position="903"/>
    </location>
</feature>
<dbReference type="Pfam" id="PF00326">
    <property type="entry name" value="Peptidase_S9"/>
    <property type="match status" value="1"/>
</dbReference>
<dbReference type="InterPro" id="IPR050278">
    <property type="entry name" value="Serine_Prot_S9B/DPPIV"/>
</dbReference>
<evidence type="ECO:0000256" key="2">
    <source>
        <dbReference type="ARBA" id="ARBA00023180"/>
    </source>
</evidence>
<protein>
    <recommendedName>
        <fullName evidence="3">Venom dipeptidyl peptidase 4</fullName>
    </recommendedName>
</protein>
<dbReference type="InterPro" id="IPR029058">
    <property type="entry name" value="AB_hydrolase_fold"/>
</dbReference>
<keyword evidence="2" id="KW-0325">Glycoprotein</keyword>
<dbReference type="GO" id="GO:0008236">
    <property type="term" value="F:serine-type peptidase activity"/>
    <property type="evidence" value="ECO:0007669"/>
    <property type="project" value="InterPro"/>
</dbReference>
<dbReference type="FunFam" id="3.40.50.1820:FF:000003">
    <property type="entry name" value="Dipeptidyl peptidase 4"/>
    <property type="match status" value="1"/>
</dbReference>
<proteinExistence type="inferred from homology"/>
<gene>
    <name evidence="7" type="ORF">TSIB3V08_LOCUS4632</name>
</gene>
<dbReference type="GO" id="GO:0005886">
    <property type="term" value="C:plasma membrane"/>
    <property type="evidence" value="ECO:0007669"/>
    <property type="project" value="TreeGrafter"/>
</dbReference>
<dbReference type="AlphaFoldDB" id="A0A7R9FZ26"/>
<keyword evidence="4" id="KW-0732">Signal</keyword>
<dbReference type="SUPFAM" id="SSF53474">
    <property type="entry name" value="alpha/beta-Hydrolases"/>
    <property type="match status" value="1"/>
</dbReference>
<dbReference type="SUPFAM" id="SSF82171">
    <property type="entry name" value="DPP6 N-terminal domain-like"/>
    <property type="match status" value="1"/>
</dbReference>
<accession>A0A7R9FZ26</accession>
<organism evidence="7">
    <name type="scientific">Timema shepardi</name>
    <name type="common">Walking stick</name>
    <dbReference type="NCBI Taxonomy" id="629360"/>
    <lineage>
        <taxon>Eukaryota</taxon>
        <taxon>Metazoa</taxon>
        <taxon>Ecdysozoa</taxon>
        <taxon>Arthropoda</taxon>
        <taxon>Hexapoda</taxon>
        <taxon>Insecta</taxon>
        <taxon>Pterygota</taxon>
        <taxon>Neoptera</taxon>
        <taxon>Polyneoptera</taxon>
        <taxon>Phasmatodea</taxon>
        <taxon>Timematodea</taxon>
        <taxon>Timematoidea</taxon>
        <taxon>Timematidae</taxon>
        <taxon>Timema</taxon>
    </lineage>
</organism>
<dbReference type="Pfam" id="PF00930">
    <property type="entry name" value="DPPIV_N"/>
    <property type="match status" value="1"/>
</dbReference>
<reference evidence="7" key="1">
    <citation type="submission" date="2020-11" db="EMBL/GenBank/DDBJ databases">
        <authorList>
            <person name="Tran Van P."/>
        </authorList>
    </citation>
    <scope>NUCLEOTIDE SEQUENCE</scope>
</reference>
<dbReference type="EMBL" id="OC001688">
    <property type="protein sequence ID" value="CAD7260450.1"/>
    <property type="molecule type" value="Genomic_DNA"/>
</dbReference>
<dbReference type="InterPro" id="IPR002469">
    <property type="entry name" value="Peptidase_S9B_N"/>
</dbReference>
<dbReference type="PANTHER" id="PTHR11731">
    <property type="entry name" value="PROTEASE FAMILY S9B,C DIPEPTIDYL-PEPTIDASE IV-RELATED"/>
    <property type="match status" value="1"/>
</dbReference>
<dbReference type="PANTHER" id="PTHR11731:SF154">
    <property type="entry name" value="VENOM DIPEPTIDYL PEPTIDASE 4-LIKE PROTEIN"/>
    <property type="match status" value="1"/>
</dbReference>